<keyword evidence="3" id="KW-1185">Reference proteome</keyword>
<evidence type="ECO:0000256" key="1">
    <source>
        <dbReference type="SAM" id="MobiDB-lite"/>
    </source>
</evidence>
<gene>
    <name evidence="2" type="ORF">JKP88DRAFT_255394</name>
</gene>
<proteinExistence type="predicted"/>
<name>A0A835YZL0_9STRA</name>
<evidence type="ECO:0000313" key="2">
    <source>
        <dbReference type="EMBL" id="KAG5184536.1"/>
    </source>
</evidence>
<feature type="compositionally biased region" description="Low complexity" evidence="1">
    <location>
        <begin position="1742"/>
        <end position="1761"/>
    </location>
</feature>
<dbReference type="Proteomes" id="UP000664859">
    <property type="component" value="Unassembled WGS sequence"/>
</dbReference>
<feature type="compositionally biased region" description="Low complexity" evidence="1">
    <location>
        <begin position="853"/>
        <end position="871"/>
    </location>
</feature>
<feature type="region of interest" description="Disordered" evidence="1">
    <location>
        <begin position="1128"/>
        <end position="1156"/>
    </location>
</feature>
<protein>
    <submittedName>
        <fullName evidence="2">Uncharacterized protein</fullName>
    </submittedName>
</protein>
<feature type="compositionally biased region" description="Basic and acidic residues" evidence="1">
    <location>
        <begin position="1607"/>
        <end position="1618"/>
    </location>
</feature>
<sequence>MSWVRDAQAHQVMPTTTTLSGFRTRSRHLLEPAAELDVINAIVLRESYLSRLRAMAESLASRLQSSRNPDRGLLFSGGLLDILDLLRIASLDVVEAISVWRLAHQHPFPLPVFLWNGSDYLEKMRHDTDFLDALQALRVWLDFSLLSNPFIVPHTNHGVSSNDIFSQSPPHAIDRAAGILAIGRHPWQGSIAVTDNSAAATAAAARLQQQQQRRAKSAAGSSRKHAYATPVINDASYLPVPRTAASAFPFGVDLNAAPEATTRLEIADMAPNMLSSMDWQRVQQAETVVFSRSSSTSGMELVSYNIYGGEGGGGEGQAIALQELTMTAAALSHSPLAAADAACGVAPCYDACAHVTALHREAAAKVTDFNSLMFQLAELDRVSAPGDWRAARRALAVGAVLPEDEEVAVEVERRAATLLQARARGIAARTYALWLHGHVHGAAARIQAGVRGYRSRRALAKARHLYAHAVPLQALARRFLARCAYVREGQRVLRETAVRRLQRVARGMLGRRRAGWRVRAVTANTTARGAVCALHPRTLRELGNALLAPVLDPSVPFPALEVLALKLLRLLRSTVSGAALPLAPEAVLQQAAANTTALSDGGSEAEGVRAMGGGASAAVAALCAWLSVHAEQDLLIAQRNAGGSTIFNFEFAGGDAPESSANAHEHLSNCEALLHERRGTLAEWRGERLPRQQALLLLSDDAATPYPAVTHLQLSAAAAAVAAAPPNVDAALQGPVTASNSAAADGPAAAEAEQSLSDAVAAAAQTMGVARAQCALVRAEKAALVADASSPERLRSGALFPEVAFAAVREAEATSGALMREAEQQLSDALKLQETRAGSRVSAQWQRLHGGDSQQSSAHSSAGSVSSALQQLEAPDDELACSEEERMFLEPALPASILTQRAADRRPTLLLGHFANGEYASPAHAAGRGGIAGGNGDAGAGTIRQHQSAAAACLHQLRAQPGWACGDDVHLIDDADRDSGLNEPQEGDSKPPASGVFTGAEYHRPDGDYSGDGAPGDAEDVWAQQAAQQLLLADTPAALAEALARTRGVPSALPANALALNSIWATIDEVLQRPQGAVRGTSSAPVVEQCVDEVLGEGSIAATFARWLWHASQAASALAFAGGAAEQLEHPAPHHRTPAAASAGNGNSSSAPSTEQLPSADIWDYQLLASDAEREHQRRAAISNCSQQLIDTSITVHTVSPHAQHGGNSCPHCSATPVTQDKRAQGTLHLHCCCEQLWALLSEALLEQHVVHGPVEVEVPRVPSSLLHKVMAPVGAAQQAAQQAVRMRATVSKVQQWFIIRAEACGNAGAAHAQVLLSCVHQAAMPALLAPNWLQLYNVVPTGELQAPHSPPSPKAHVKSPKAAEGQSSRKAHKHSEASVAAAAAAAPAAADWGAICGALLQCLSLDSPDATGASDLALRAHDSAAPQQSAQAPLLVTRHPLQHALLGNLQRRHGDDEHQVQVNICEGSRGELWCQLIGSALDQSKTSPLVVPRAQAEKLLPTDHPIRVCTRLSGPQVQELCKFVMNALVLTVGSTGAPALALRTGGSSSATSSPEGGPAALVTADVCSGVDGVASGGTSRLLAKGITTVNFNTSSESTAHATAPRKSQERGHDEGQERTQPALWHVYEHFTPGFSAQQLSRRFYMTAAPDCSTFTVGEPLLALGGSCDMRVSSSPIAANAELHKLVALACKKLALSPIASKQGASPAPVCYTIQLGTMQHVHDQAARHSGNEHATPSPSRGKSSQSAAAACGSRSRGPGAQSPQHIARLRALPVLLSTSTHLSGIAVRLRCHLEQVQSGRKRGFTLHFVADVPSQETKFALSVTEKELGLLAGVPGLEDLDILHSKDALVQLAKAVGARLRLHYCKTTADAACGSNDDRHAQGESVELKLVLPWS</sequence>
<feature type="region of interest" description="Disordered" evidence="1">
    <location>
        <begin position="1722"/>
        <end position="1764"/>
    </location>
</feature>
<accession>A0A835YZL0</accession>
<dbReference type="SMART" id="SM00015">
    <property type="entry name" value="IQ"/>
    <property type="match status" value="4"/>
</dbReference>
<dbReference type="OrthoDB" id="70249at2759"/>
<organism evidence="2 3">
    <name type="scientific">Tribonema minus</name>
    <dbReference type="NCBI Taxonomy" id="303371"/>
    <lineage>
        <taxon>Eukaryota</taxon>
        <taxon>Sar</taxon>
        <taxon>Stramenopiles</taxon>
        <taxon>Ochrophyta</taxon>
        <taxon>PX clade</taxon>
        <taxon>Xanthophyceae</taxon>
        <taxon>Tribonematales</taxon>
        <taxon>Tribonemataceae</taxon>
        <taxon>Tribonema</taxon>
    </lineage>
</organism>
<dbReference type="SUPFAM" id="SSF52540">
    <property type="entry name" value="P-loop containing nucleoside triphosphate hydrolases"/>
    <property type="match status" value="1"/>
</dbReference>
<dbReference type="PROSITE" id="PS50096">
    <property type="entry name" value="IQ"/>
    <property type="match status" value="2"/>
</dbReference>
<feature type="region of interest" description="Disordered" evidence="1">
    <location>
        <begin position="1345"/>
        <end position="1377"/>
    </location>
</feature>
<reference evidence="2" key="1">
    <citation type="submission" date="2021-02" db="EMBL/GenBank/DDBJ databases">
        <title>First Annotated Genome of the Yellow-green Alga Tribonema minus.</title>
        <authorList>
            <person name="Mahan K.M."/>
        </authorList>
    </citation>
    <scope>NUCLEOTIDE SEQUENCE</scope>
    <source>
        <strain evidence="2">UTEX B ZZ1240</strain>
    </source>
</reference>
<dbReference type="InterPro" id="IPR027417">
    <property type="entry name" value="P-loop_NTPase"/>
</dbReference>
<dbReference type="Pfam" id="PF00612">
    <property type="entry name" value="IQ"/>
    <property type="match status" value="1"/>
</dbReference>
<feature type="region of interest" description="Disordered" evidence="1">
    <location>
        <begin position="975"/>
        <end position="1018"/>
    </location>
</feature>
<evidence type="ECO:0000313" key="3">
    <source>
        <dbReference type="Proteomes" id="UP000664859"/>
    </source>
</evidence>
<feature type="region of interest" description="Disordered" evidence="1">
    <location>
        <begin position="841"/>
        <end position="879"/>
    </location>
</feature>
<feature type="compositionally biased region" description="Low complexity" evidence="1">
    <location>
        <begin position="1138"/>
        <end position="1153"/>
    </location>
</feature>
<dbReference type="EMBL" id="JAFCMP010000161">
    <property type="protein sequence ID" value="KAG5184536.1"/>
    <property type="molecule type" value="Genomic_DNA"/>
</dbReference>
<feature type="region of interest" description="Disordered" evidence="1">
    <location>
        <begin position="1594"/>
        <end position="1618"/>
    </location>
</feature>
<dbReference type="InterPro" id="IPR000048">
    <property type="entry name" value="IQ_motif_EF-hand-BS"/>
</dbReference>
<feature type="compositionally biased region" description="Basic and acidic residues" evidence="1">
    <location>
        <begin position="1722"/>
        <end position="1732"/>
    </location>
</feature>
<comment type="caution">
    <text evidence="2">The sequence shown here is derived from an EMBL/GenBank/DDBJ whole genome shotgun (WGS) entry which is preliminary data.</text>
</comment>